<dbReference type="InterPro" id="IPR036890">
    <property type="entry name" value="HATPase_C_sf"/>
</dbReference>
<keyword evidence="3" id="KW-0418">Kinase</keyword>
<reference evidence="3 4" key="1">
    <citation type="submission" date="2020-03" db="EMBL/GenBank/DDBJ databases">
        <title>Genomic analysis of Bacteroides faecium CBA7301.</title>
        <authorList>
            <person name="Kim J."/>
            <person name="Roh S.W."/>
        </authorList>
    </citation>
    <scope>NUCLEOTIDE SEQUENCE [LARGE SCALE GENOMIC DNA]</scope>
    <source>
        <strain evidence="3 4">CBA7301</strain>
    </source>
</reference>
<keyword evidence="1" id="KW-0472">Membrane</keyword>
<sequence>MKDSRNIYNWGKSLVDHRFRLLGHLLLLLLILFLGFQNIHRSFNSDGFLYAFVVSTLVFAFPIYLSIYWLVPRFLNKHQLTHYWLWFSAIILLSALIGLAFLYPLHQQYGIDDFHLQDGRPFSFLSFIHSVVTLMLIASGCTSFELFRRWIISGREIMELEKATKQAELQQLKNQINPHFLFNMLNNANILVKEDAEEASQILAKLDDLLRYQFNDSAQKEVLLQADIQFLVDYLELEKVRRDCFEYHVTTEGELDEICVPPLLFIPFVENAVKHNPDSNNLSYVHLYFKVCDNELLFRCENSKPPVPIKKDGGIGLVNIRRRLDLLYGTRYVLKIEDKETTYNVNLHLSL</sequence>
<evidence type="ECO:0000313" key="3">
    <source>
        <dbReference type="EMBL" id="QIU96050.1"/>
    </source>
</evidence>
<keyword evidence="1" id="KW-0812">Transmembrane</keyword>
<keyword evidence="3" id="KW-0808">Transferase</keyword>
<dbReference type="GO" id="GO:0000155">
    <property type="term" value="F:phosphorelay sensor kinase activity"/>
    <property type="evidence" value="ECO:0007669"/>
    <property type="project" value="InterPro"/>
</dbReference>
<feature type="transmembrane region" description="Helical" evidence="1">
    <location>
        <begin position="49"/>
        <end position="71"/>
    </location>
</feature>
<accession>A0A6H0KRL7</accession>
<keyword evidence="1" id="KW-1133">Transmembrane helix</keyword>
<feature type="transmembrane region" description="Helical" evidence="1">
    <location>
        <begin position="21"/>
        <end position="37"/>
    </location>
</feature>
<dbReference type="AlphaFoldDB" id="A0A6H0KRL7"/>
<protein>
    <submittedName>
        <fullName evidence="3">Histidine kinase</fullName>
    </submittedName>
</protein>
<dbReference type="Proteomes" id="UP000501780">
    <property type="component" value="Chromosome"/>
</dbReference>
<organism evidence="3 4">
    <name type="scientific">Bacteroides faecium</name>
    <dbReference type="NCBI Taxonomy" id="2715212"/>
    <lineage>
        <taxon>Bacteria</taxon>
        <taxon>Pseudomonadati</taxon>
        <taxon>Bacteroidota</taxon>
        <taxon>Bacteroidia</taxon>
        <taxon>Bacteroidales</taxon>
        <taxon>Bacteroidaceae</taxon>
        <taxon>Bacteroides</taxon>
    </lineage>
</organism>
<dbReference type="EMBL" id="CP050831">
    <property type="protein sequence ID" value="QIU96050.1"/>
    <property type="molecule type" value="Genomic_DNA"/>
</dbReference>
<dbReference type="InterPro" id="IPR010559">
    <property type="entry name" value="Sig_transdc_His_kin_internal"/>
</dbReference>
<dbReference type="SUPFAM" id="SSF55874">
    <property type="entry name" value="ATPase domain of HSP90 chaperone/DNA topoisomerase II/histidine kinase"/>
    <property type="match status" value="1"/>
</dbReference>
<evidence type="ECO:0000313" key="4">
    <source>
        <dbReference type="Proteomes" id="UP000501780"/>
    </source>
</evidence>
<dbReference type="PANTHER" id="PTHR34220:SF7">
    <property type="entry name" value="SENSOR HISTIDINE KINASE YPDA"/>
    <property type="match status" value="1"/>
</dbReference>
<feature type="transmembrane region" description="Helical" evidence="1">
    <location>
        <begin position="124"/>
        <end position="147"/>
    </location>
</feature>
<gene>
    <name evidence="3" type="ORF">BacF7301_18665</name>
</gene>
<name>A0A6H0KRL7_9BACE</name>
<evidence type="ECO:0000256" key="1">
    <source>
        <dbReference type="SAM" id="Phobius"/>
    </source>
</evidence>
<dbReference type="Gene3D" id="3.30.565.10">
    <property type="entry name" value="Histidine kinase-like ATPase, C-terminal domain"/>
    <property type="match status" value="1"/>
</dbReference>
<dbReference type="PANTHER" id="PTHR34220">
    <property type="entry name" value="SENSOR HISTIDINE KINASE YPDA"/>
    <property type="match status" value="1"/>
</dbReference>
<dbReference type="RefSeq" id="WP_167965168.1">
    <property type="nucleotide sequence ID" value="NZ_CP050831.1"/>
</dbReference>
<feature type="transmembrane region" description="Helical" evidence="1">
    <location>
        <begin position="83"/>
        <end position="104"/>
    </location>
</feature>
<proteinExistence type="predicted"/>
<dbReference type="KEGG" id="bfc:BacF7301_18665"/>
<evidence type="ECO:0000259" key="2">
    <source>
        <dbReference type="Pfam" id="PF06580"/>
    </source>
</evidence>
<dbReference type="GO" id="GO:0016020">
    <property type="term" value="C:membrane"/>
    <property type="evidence" value="ECO:0007669"/>
    <property type="project" value="InterPro"/>
</dbReference>
<feature type="domain" description="Signal transduction histidine kinase internal region" evidence="2">
    <location>
        <begin position="167"/>
        <end position="242"/>
    </location>
</feature>
<dbReference type="InterPro" id="IPR050640">
    <property type="entry name" value="Bact_2-comp_sensor_kinase"/>
</dbReference>
<keyword evidence="4" id="KW-1185">Reference proteome</keyword>
<dbReference type="Pfam" id="PF06580">
    <property type="entry name" value="His_kinase"/>
    <property type="match status" value="1"/>
</dbReference>